<comment type="caution">
    <text evidence="1">The sequence shown here is derived from an EMBL/GenBank/DDBJ whole genome shotgun (WGS) entry which is preliminary data.</text>
</comment>
<proteinExistence type="predicted"/>
<gene>
    <name evidence="1" type="ORF">E2C01_030984</name>
</gene>
<accession>A0A5B7ETA9</accession>
<organism evidence="1 2">
    <name type="scientific">Portunus trituberculatus</name>
    <name type="common">Swimming crab</name>
    <name type="synonym">Neptunus trituberculatus</name>
    <dbReference type="NCBI Taxonomy" id="210409"/>
    <lineage>
        <taxon>Eukaryota</taxon>
        <taxon>Metazoa</taxon>
        <taxon>Ecdysozoa</taxon>
        <taxon>Arthropoda</taxon>
        <taxon>Crustacea</taxon>
        <taxon>Multicrustacea</taxon>
        <taxon>Malacostraca</taxon>
        <taxon>Eumalacostraca</taxon>
        <taxon>Eucarida</taxon>
        <taxon>Decapoda</taxon>
        <taxon>Pleocyemata</taxon>
        <taxon>Brachyura</taxon>
        <taxon>Eubrachyura</taxon>
        <taxon>Portunoidea</taxon>
        <taxon>Portunidae</taxon>
        <taxon>Portuninae</taxon>
        <taxon>Portunus</taxon>
    </lineage>
</organism>
<keyword evidence="2" id="KW-1185">Reference proteome</keyword>
<dbReference type="AlphaFoldDB" id="A0A5B7ETA9"/>
<reference evidence="1 2" key="1">
    <citation type="submission" date="2019-05" db="EMBL/GenBank/DDBJ databases">
        <title>Another draft genome of Portunus trituberculatus and its Hox gene families provides insights of decapod evolution.</title>
        <authorList>
            <person name="Jeong J.-H."/>
            <person name="Song I."/>
            <person name="Kim S."/>
            <person name="Choi T."/>
            <person name="Kim D."/>
            <person name="Ryu S."/>
            <person name="Kim W."/>
        </authorList>
    </citation>
    <scope>NUCLEOTIDE SEQUENCE [LARGE SCALE GENOMIC DNA]</scope>
    <source>
        <tissue evidence="1">Muscle</tissue>
    </source>
</reference>
<protein>
    <submittedName>
        <fullName evidence="1">Uncharacterized protein</fullName>
    </submittedName>
</protein>
<dbReference type="Proteomes" id="UP000324222">
    <property type="component" value="Unassembled WGS sequence"/>
</dbReference>
<name>A0A5B7ETA9_PORTR</name>
<evidence type="ECO:0000313" key="1">
    <source>
        <dbReference type="EMBL" id="MPC37502.1"/>
    </source>
</evidence>
<sequence length="134" mass="14904">MFAPAIESRVQVVLLAFKEDTVSPAFLIESADLKMVDSRWSQAMSLRPIISQIPCVSYSLAKRLKEIITPFTLATHSLKSTSEFFDVIKASSPSGIIASLNDQNSRLTANHSPAQVSFTHLRVRPCYFRVCICI</sequence>
<evidence type="ECO:0000313" key="2">
    <source>
        <dbReference type="Proteomes" id="UP000324222"/>
    </source>
</evidence>
<dbReference type="EMBL" id="VSRR010003799">
    <property type="protein sequence ID" value="MPC37502.1"/>
    <property type="molecule type" value="Genomic_DNA"/>
</dbReference>